<dbReference type="AlphaFoldDB" id="A0A163CNP6"/>
<keyword evidence="9" id="KW-1185">Reference proteome</keyword>
<dbReference type="InterPro" id="IPR023352">
    <property type="entry name" value="MAPEG-like_dom_sf"/>
</dbReference>
<comment type="similarity">
    <text evidence="2">Belongs to the TRIAP1/MDM35 family.</text>
</comment>
<keyword evidence="4" id="KW-1133">Transmembrane helix</keyword>
<gene>
    <name evidence="8" type="ORF">ST47_g6338</name>
</gene>
<dbReference type="Pfam" id="PF01124">
    <property type="entry name" value="MAPEG"/>
    <property type="match status" value="1"/>
</dbReference>
<evidence type="ECO:0000256" key="1">
    <source>
        <dbReference type="ARBA" id="ARBA00004370"/>
    </source>
</evidence>
<dbReference type="GO" id="GO:0016020">
    <property type="term" value="C:membrane"/>
    <property type="evidence" value="ECO:0007669"/>
    <property type="project" value="UniProtKB-SubCell"/>
</dbReference>
<accession>A0A163CNP6</accession>
<dbReference type="SUPFAM" id="SSF161084">
    <property type="entry name" value="MAPEG domain-like"/>
    <property type="match status" value="1"/>
</dbReference>
<feature type="region of interest" description="Disordered" evidence="7">
    <location>
        <begin position="68"/>
        <end position="141"/>
    </location>
</feature>
<evidence type="ECO:0000256" key="5">
    <source>
        <dbReference type="ARBA" id="ARBA00023136"/>
    </source>
</evidence>
<feature type="compositionally biased region" description="Polar residues" evidence="7">
    <location>
        <begin position="116"/>
        <end position="127"/>
    </location>
</feature>
<dbReference type="InterPro" id="IPR001129">
    <property type="entry name" value="Membr-assoc_MAPEG"/>
</dbReference>
<dbReference type="PANTHER" id="PTHR35814:SF1">
    <property type="entry name" value="GLUTATHIONE S-TRANSFERASE-RELATED"/>
    <property type="match status" value="1"/>
</dbReference>
<keyword evidence="6" id="KW-1015">Disulfide bond</keyword>
<evidence type="ECO:0000256" key="6">
    <source>
        <dbReference type="ARBA" id="ARBA00023157"/>
    </source>
</evidence>
<dbReference type="EMBL" id="JYNV01000212">
    <property type="protein sequence ID" value="KZM22591.1"/>
    <property type="molecule type" value="Genomic_DNA"/>
</dbReference>
<dbReference type="Gene3D" id="1.20.120.550">
    <property type="entry name" value="Membrane associated eicosanoid/glutathione metabolism-like domain"/>
    <property type="match status" value="1"/>
</dbReference>
<evidence type="ECO:0000256" key="3">
    <source>
        <dbReference type="ARBA" id="ARBA00022692"/>
    </source>
</evidence>
<dbReference type="STRING" id="5454.A0A163CNP6"/>
<evidence type="ECO:0000256" key="2">
    <source>
        <dbReference type="ARBA" id="ARBA00006196"/>
    </source>
</evidence>
<comment type="subcellular location">
    <subcellularLocation>
        <location evidence="1">Membrane</location>
    </subcellularLocation>
</comment>
<comment type="caution">
    <text evidence="8">The sequence shown here is derived from an EMBL/GenBank/DDBJ whole genome shotgun (WGS) entry which is preliminary data.</text>
</comment>
<evidence type="ECO:0000313" key="9">
    <source>
        <dbReference type="Proteomes" id="UP000076837"/>
    </source>
</evidence>
<proteinExistence type="inferred from homology"/>
<keyword evidence="5" id="KW-0472">Membrane</keyword>
<evidence type="ECO:0000313" key="8">
    <source>
        <dbReference type="EMBL" id="KZM22591.1"/>
    </source>
</evidence>
<protein>
    <submittedName>
        <fullName evidence="8">Uncharacterized protein</fullName>
    </submittedName>
</protein>
<dbReference type="InterPro" id="IPR007918">
    <property type="entry name" value="MDM35_apoptosis"/>
</dbReference>
<evidence type="ECO:0000256" key="7">
    <source>
        <dbReference type="SAM" id="MobiDB-lite"/>
    </source>
</evidence>
<dbReference type="Pfam" id="PF05254">
    <property type="entry name" value="UPF0203"/>
    <property type="match status" value="1"/>
</dbReference>
<evidence type="ECO:0000256" key="4">
    <source>
        <dbReference type="ARBA" id="ARBA00022989"/>
    </source>
</evidence>
<dbReference type="PANTHER" id="PTHR35814">
    <property type="match status" value="1"/>
</dbReference>
<name>A0A163CNP6_DIDRA</name>
<feature type="compositionally biased region" description="Basic and acidic residues" evidence="7">
    <location>
        <begin position="68"/>
        <end position="87"/>
    </location>
</feature>
<reference evidence="8 9" key="1">
    <citation type="journal article" date="2016" name="Sci. Rep.">
        <title>Draft genome sequencing and secretome analysis of fungal phytopathogen Ascochyta rabiei provides insight into the necrotrophic effector repertoire.</title>
        <authorList>
            <person name="Verma S."/>
            <person name="Gazara R.K."/>
            <person name="Nizam S."/>
            <person name="Parween S."/>
            <person name="Chattopadhyay D."/>
            <person name="Verma P.K."/>
        </authorList>
    </citation>
    <scope>NUCLEOTIDE SEQUENCE [LARGE SCALE GENOMIC DNA]</scope>
    <source>
        <strain evidence="8 9">ArDII</strain>
    </source>
</reference>
<organism evidence="8 9">
    <name type="scientific">Didymella rabiei</name>
    <name type="common">Chickpea ascochyta blight fungus</name>
    <name type="synonym">Mycosphaerella rabiei</name>
    <dbReference type="NCBI Taxonomy" id="5454"/>
    <lineage>
        <taxon>Eukaryota</taxon>
        <taxon>Fungi</taxon>
        <taxon>Dikarya</taxon>
        <taxon>Ascomycota</taxon>
        <taxon>Pezizomycotina</taxon>
        <taxon>Dothideomycetes</taxon>
        <taxon>Pleosporomycetidae</taxon>
        <taxon>Pleosporales</taxon>
        <taxon>Pleosporineae</taxon>
        <taxon>Didymellaceae</taxon>
        <taxon>Ascochyta</taxon>
    </lineage>
</organism>
<dbReference type="PROSITE" id="PS51808">
    <property type="entry name" value="CHCH"/>
    <property type="match status" value="1"/>
</dbReference>
<dbReference type="Proteomes" id="UP000076837">
    <property type="component" value="Unassembled WGS sequence"/>
</dbReference>
<keyword evidence="3" id="KW-0812">Transmembrane</keyword>
<sequence length="296" mass="32740">MSASLAPECNEVKEKYDNCFLKWYSEKFLRGTSTSDECKPMFDQYEKCLSKALSERGIDKMLKEVREDNKENDAEHMRPDPPDDPHAYPRAKPRARSMNDDTTGIPPAKASRAPHFNSSRQTPNTLPSLHPAKPQPIPSPTEMATKIGLGVPMPLLAPATATWAAPFAAYYIFLQNRIVYHRLSSKTYMGDSSDKTQGVKDPLYVATRAQLNFAENVPLALAIALLAELNGANRTYINYALGALFAFRISHVEAGLMIKDSMGPGRIVGYYGTQTVLVALAGYTAYLVKDFLQIAA</sequence>